<reference evidence="20" key="1">
    <citation type="submission" date="2016-11" db="EMBL/GenBank/DDBJ databases">
        <authorList>
            <person name="Varghese N."/>
            <person name="Submissions S."/>
        </authorList>
    </citation>
    <scope>NUCLEOTIDE SEQUENCE [LARGE SCALE GENOMIC DNA]</scope>
    <source>
        <strain evidence="20">DSM 11792</strain>
    </source>
</reference>
<dbReference type="InterPro" id="IPR002543">
    <property type="entry name" value="FtsK_dom"/>
</dbReference>
<dbReference type="Pfam" id="PF17854">
    <property type="entry name" value="FtsK_alpha"/>
    <property type="match status" value="1"/>
</dbReference>
<dbReference type="Proteomes" id="UP000184196">
    <property type="component" value="Unassembled WGS sequence"/>
</dbReference>
<keyword evidence="9 17" id="KW-1133">Transmembrane helix</keyword>
<feature type="compositionally biased region" description="Polar residues" evidence="16">
    <location>
        <begin position="192"/>
        <end position="204"/>
    </location>
</feature>
<keyword evidence="4" id="KW-0132">Cell division</keyword>
<dbReference type="SUPFAM" id="SSF52540">
    <property type="entry name" value="P-loop containing nucleoside triphosphate hydrolases"/>
    <property type="match status" value="1"/>
</dbReference>
<keyword evidence="20" id="KW-1185">Reference proteome</keyword>
<dbReference type="PANTHER" id="PTHR22683">
    <property type="entry name" value="SPORULATION PROTEIN RELATED"/>
    <property type="match status" value="1"/>
</dbReference>
<evidence type="ECO:0000256" key="13">
    <source>
        <dbReference type="ARBA" id="ARBA00024986"/>
    </source>
</evidence>
<keyword evidence="5 17" id="KW-0812">Transmembrane</keyword>
<keyword evidence="8 15" id="KW-0067">ATP-binding</keyword>
<sequence>MAKHRLEELKFELYGLAIITLALLGMASLLTPAAGTIGHFLARGLTITAGNGRYLLPVILFCFGVKVLLEKKLGSFNSRVWGLLILLLSTLTFVHLFIPPDKFFSAAREGQGGGIVGAVLSYFLYLCFGTAGSYILLGFLTITGLILLTGQSLAKLTGTAIKIIREAIKDAGKRLSDFLFEEVPEPVIPEKTTPTTPPAQLQRGTRTTETQERQDFSNHRQKERRRNNTREQEEIASIEKEVKEVATRALADGRPYRLPSTALLTKPLVRDNSLLEREIAEKKRILEETLASFNIQAQVTHVSIGPAITRYEIQPPAGIKVSRIMGLADDIALAMAAPGVRIEAPIPGKAAVGIEVPNREIATVHLRELLESREFKERSSRLTVVLGRDIAGAPVIADLGKMPHLLVAGATGSGKSVCINTLIASILFKATPDEVKFLMIDPKMVELTTYNGIPHLVAPVVTDAKKAAGVLRWAVKEMERRYELFAGLGVRDIKRYNELFQTTENEASAGETTPAKTREEGPLPYVVIIIDELADLMMVAPADVEDSICRLAQMARAAGLHLVVATQRPSVDVITGLIKANIPSRISFAVSSQMDSRTILDMGGAEKLLGKGDMLFFPVGAPKPMRVQGAYLSDQEVENLASFLKEQAQPVYNQQVMEEPPVEEDKPGEEEEDELLPQAVKILIENGSASISMLQRRLHIGYARAARLIDIMEQRGIVGKFEGSKPRAILMTMEQYQQMFGRTG</sequence>
<keyword evidence="3" id="KW-1003">Cell membrane</keyword>
<evidence type="ECO:0000256" key="3">
    <source>
        <dbReference type="ARBA" id="ARBA00022475"/>
    </source>
</evidence>
<dbReference type="PANTHER" id="PTHR22683:SF41">
    <property type="entry name" value="DNA TRANSLOCASE FTSK"/>
    <property type="match status" value="1"/>
</dbReference>
<keyword evidence="11 17" id="KW-0472">Membrane</keyword>
<feature type="transmembrane region" description="Helical" evidence="17">
    <location>
        <begin position="135"/>
        <end position="154"/>
    </location>
</feature>
<evidence type="ECO:0000256" key="7">
    <source>
        <dbReference type="ARBA" id="ARBA00022829"/>
    </source>
</evidence>
<evidence type="ECO:0000256" key="9">
    <source>
        <dbReference type="ARBA" id="ARBA00022989"/>
    </source>
</evidence>
<evidence type="ECO:0000256" key="17">
    <source>
        <dbReference type="SAM" id="Phobius"/>
    </source>
</evidence>
<keyword evidence="6 15" id="KW-0547">Nucleotide-binding</keyword>
<dbReference type="InterPro" id="IPR018541">
    <property type="entry name" value="Ftsk_gamma"/>
</dbReference>
<dbReference type="InterPro" id="IPR036388">
    <property type="entry name" value="WH-like_DNA-bd_sf"/>
</dbReference>
<evidence type="ECO:0000256" key="14">
    <source>
        <dbReference type="ARBA" id="ARBA00025923"/>
    </source>
</evidence>
<evidence type="ECO:0000256" key="4">
    <source>
        <dbReference type="ARBA" id="ARBA00022618"/>
    </source>
</evidence>
<evidence type="ECO:0000256" key="16">
    <source>
        <dbReference type="SAM" id="MobiDB-lite"/>
    </source>
</evidence>
<dbReference type="InterPro" id="IPR050206">
    <property type="entry name" value="FtsK/SpoIIIE/SftA"/>
</dbReference>
<evidence type="ECO:0000259" key="18">
    <source>
        <dbReference type="PROSITE" id="PS50901"/>
    </source>
</evidence>
<feature type="transmembrane region" description="Helical" evidence="17">
    <location>
        <begin position="110"/>
        <end position="128"/>
    </location>
</feature>
<dbReference type="InterPro" id="IPR025199">
    <property type="entry name" value="FtsK_4TM"/>
</dbReference>
<dbReference type="RefSeq" id="WP_073164995.1">
    <property type="nucleotide sequence ID" value="NZ_FQUW01000017.1"/>
</dbReference>
<name>A0A1M4ZLG1_9FIRM</name>
<feature type="transmembrane region" description="Helical" evidence="17">
    <location>
        <begin position="54"/>
        <end position="69"/>
    </location>
</feature>
<dbReference type="Gene3D" id="3.30.980.40">
    <property type="match status" value="1"/>
</dbReference>
<feature type="transmembrane region" description="Helical" evidence="17">
    <location>
        <begin position="81"/>
        <end position="98"/>
    </location>
</feature>
<feature type="compositionally biased region" description="Basic and acidic residues" evidence="16">
    <location>
        <begin position="209"/>
        <end position="236"/>
    </location>
</feature>
<protein>
    <submittedName>
        <fullName evidence="19">DNA translocase FtsK</fullName>
    </submittedName>
</protein>
<evidence type="ECO:0000313" key="20">
    <source>
        <dbReference type="Proteomes" id="UP000184196"/>
    </source>
</evidence>
<feature type="binding site" evidence="15">
    <location>
        <begin position="409"/>
        <end position="416"/>
    </location>
    <ligand>
        <name>ATP</name>
        <dbReference type="ChEBI" id="CHEBI:30616"/>
    </ligand>
</feature>
<dbReference type="Gene3D" id="3.40.50.300">
    <property type="entry name" value="P-loop containing nucleotide triphosphate hydrolases"/>
    <property type="match status" value="1"/>
</dbReference>
<feature type="transmembrane region" description="Helical" evidence="17">
    <location>
        <begin position="12"/>
        <end position="34"/>
    </location>
</feature>
<dbReference type="InterPro" id="IPR003593">
    <property type="entry name" value="AAA+_ATPase"/>
</dbReference>
<dbReference type="GO" id="GO:0005886">
    <property type="term" value="C:plasma membrane"/>
    <property type="evidence" value="ECO:0007669"/>
    <property type="project" value="UniProtKB-SubCell"/>
</dbReference>
<evidence type="ECO:0000256" key="10">
    <source>
        <dbReference type="ARBA" id="ARBA00023125"/>
    </source>
</evidence>
<keyword evidence="10" id="KW-0238">DNA-binding</keyword>
<dbReference type="SUPFAM" id="SSF46785">
    <property type="entry name" value="Winged helix' DNA-binding domain"/>
    <property type="match status" value="1"/>
</dbReference>
<evidence type="ECO:0000256" key="1">
    <source>
        <dbReference type="ARBA" id="ARBA00004651"/>
    </source>
</evidence>
<keyword evidence="7" id="KW-0159">Chromosome partition</keyword>
<dbReference type="GO" id="GO:0051301">
    <property type="term" value="P:cell division"/>
    <property type="evidence" value="ECO:0007669"/>
    <property type="project" value="UniProtKB-KW"/>
</dbReference>
<feature type="domain" description="FtsK" evidence="18">
    <location>
        <begin position="392"/>
        <end position="597"/>
    </location>
</feature>
<accession>A0A1M4ZLG1</accession>
<dbReference type="Pfam" id="PF09397">
    <property type="entry name" value="FtsK_gamma"/>
    <property type="match status" value="1"/>
</dbReference>
<organism evidence="19 20">
    <name type="scientific">Desulfofundulus australicus DSM 11792</name>
    <dbReference type="NCBI Taxonomy" id="1121425"/>
    <lineage>
        <taxon>Bacteria</taxon>
        <taxon>Bacillati</taxon>
        <taxon>Bacillota</taxon>
        <taxon>Clostridia</taxon>
        <taxon>Eubacteriales</taxon>
        <taxon>Peptococcaceae</taxon>
        <taxon>Desulfofundulus</taxon>
    </lineage>
</organism>
<comment type="similarity">
    <text evidence="2">Belongs to the FtsK/SpoIIIE/SftA family.</text>
</comment>
<evidence type="ECO:0000256" key="12">
    <source>
        <dbReference type="ARBA" id="ARBA00023306"/>
    </source>
</evidence>
<dbReference type="Pfam" id="PF01580">
    <property type="entry name" value="FtsK_SpoIIIE"/>
    <property type="match status" value="1"/>
</dbReference>
<gene>
    <name evidence="19" type="ORF">SAMN02745218_01649</name>
</gene>
<evidence type="ECO:0000256" key="5">
    <source>
        <dbReference type="ARBA" id="ARBA00022692"/>
    </source>
</evidence>
<evidence type="ECO:0000313" key="19">
    <source>
        <dbReference type="EMBL" id="SHF18920.1"/>
    </source>
</evidence>
<dbReference type="Pfam" id="PF13491">
    <property type="entry name" value="FtsK_4TM"/>
    <property type="match status" value="1"/>
</dbReference>
<comment type="subunit">
    <text evidence="14">Homohexamer. Forms a ring that surrounds DNA.</text>
</comment>
<dbReference type="PROSITE" id="PS50901">
    <property type="entry name" value="FTSK"/>
    <property type="match status" value="1"/>
</dbReference>
<dbReference type="SMART" id="SM00382">
    <property type="entry name" value="AAA"/>
    <property type="match status" value="1"/>
</dbReference>
<comment type="subcellular location">
    <subcellularLocation>
        <location evidence="1">Cell membrane</location>
        <topology evidence="1">Multi-pass membrane protein</topology>
    </subcellularLocation>
</comment>
<evidence type="ECO:0000256" key="11">
    <source>
        <dbReference type="ARBA" id="ARBA00023136"/>
    </source>
</evidence>
<evidence type="ECO:0000256" key="6">
    <source>
        <dbReference type="ARBA" id="ARBA00022741"/>
    </source>
</evidence>
<dbReference type="InterPro" id="IPR041027">
    <property type="entry name" value="FtsK_alpha"/>
</dbReference>
<dbReference type="GO" id="GO:0005524">
    <property type="term" value="F:ATP binding"/>
    <property type="evidence" value="ECO:0007669"/>
    <property type="project" value="UniProtKB-UniRule"/>
</dbReference>
<feature type="region of interest" description="Disordered" evidence="16">
    <location>
        <begin position="186"/>
        <end position="236"/>
    </location>
</feature>
<evidence type="ECO:0000256" key="15">
    <source>
        <dbReference type="PROSITE-ProRule" id="PRU00289"/>
    </source>
</evidence>
<proteinExistence type="inferred from homology"/>
<dbReference type="InterPro" id="IPR036390">
    <property type="entry name" value="WH_DNA-bd_sf"/>
</dbReference>
<dbReference type="SMART" id="SM00843">
    <property type="entry name" value="Ftsk_gamma"/>
    <property type="match status" value="1"/>
</dbReference>
<evidence type="ECO:0000256" key="2">
    <source>
        <dbReference type="ARBA" id="ARBA00006474"/>
    </source>
</evidence>
<dbReference type="GO" id="GO:0007059">
    <property type="term" value="P:chromosome segregation"/>
    <property type="evidence" value="ECO:0007669"/>
    <property type="project" value="UniProtKB-KW"/>
</dbReference>
<keyword evidence="12" id="KW-0131">Cell cycle</keyword>
<dbReference type="AlphaFoldDB" id="A0A1M4ZLG1"/>
<dbReference type="GO" id="GO:0003677">
    <property type="term" value="F:DNA binding"/>
    <property type="evidence" value="ECO:0007669"/>
    <property type="project" value="UniProtKB-KW"/>
</dbReference>
<dbReference type="EMBL" id="FQUW01000017">
    <property type="protein sequence ID" value="SHF18920.1"/>
    <property type="molecule type" value="Genomic_DNA"/>
</dbReference>
<comment type="function">
    <text evidence="13">Essential cell division protein that coordinates cell division and chromosome segregation. The N-terminus is involved in assembly of the cell-division machinery. The C-terminus functions as a DNA motor that moves dsDNA in an ATP-dependent manner towards the dif recombination site, which is located within the replication terminus region. Required for activation of the Xer recombinase, allowing activation of chromosome unlinking by recombination.</text>
</comment>
<dbReference type="Gene3D" id="1.10.10.10">
    <property type="entry name" value="Winged helix-like DNA-binding domain superfamily/Winged helix DNA-binding domain"/>
    <property type="match status" value="1"/>
</dbReference>
<dbReference type="InterPro" id="IPR027417">
    <property type="entry name" value="P-loop_NTPase"/>
</dbReference>
<evidence type="ECO:0000256" key="8">
    <source>
        <dbReference type="ARBA" id="ARBA00022840"/>
    </source>
</evidence>
<dbReference type="OrthoDB" id="9807790at2"/>